<gene>
    <name evidence="14" type="primary">atpF</name>
    <name evidence="17" type="ORF">F5X71_26995</name>
</gene>
<evidence type="ECO:0000256" key="9">
    <source>
        <dbReference type="ARBA" id="ARBA00023065"/>
    </source>
</evidence>
<dbReference type="EMBL" id="CP046171">
    <property type="protein sequence ID" value="QIS05473.1"/>
    <property type="molecule type" value="Genomic_DNA"/>
</dbReference>
<keyword evidence="9 14" id="KW-0406">Ion transport</keyword>
<feature type="transmembrane region" description="Helical" evidence="14">
    <location>
        <begin position="20"/>
        <end position="42"/>
    </location>
</feature>
<evidence type="ECO:0000256" key="13">
    <source>
        <dbReference type="ARBA" id="ARBA00025830"/>
    </source>
</evidence>
<keyword evidence="8 14" id="KW-1133">Transmembrane helix</keyword>
<dbReference type="PANTHER" id="PTHR33445:SF1">
    <property type="entry name" value="ATP SYNTHASE SUBUNIT B"/>
    <property type="match status" value="1"/>
</dbReference>
<dbReference type="AlphaFoldDB" id="A0A6G9XXB3"/>
<dbReference type="GO" id="GO:0045259">
    <property type="term" value="C:proton-transporting ATP synthase complex"/>
    <property type="evidence" value="ECO:0007669"/>
    <property type="project" value="UniProtKB-KW"/>
</dbReference>
<comment type="function">
    <text evidence="14">Component of the F(0) channel, it forms part of the peripheral stalk, linking F(1) to F(0).</text>
</comment>
<dbReference type="InterPro" id="IPR050059">
    <property type="entry name" value="ATP_synthase_B_chain"/>
</dbReference>
<dbReference type="GO" id="GO:0046961">
    <property type="term" value="F:proton-transporting ATPase activity, rotational mechanism"/>
    <property type="evidence" value="ECO:0007669"/>
    <property type="project" value="TreeGrafter"/>
</dbReference>
<keyword evidence="6 14" id="KW-0812">Transmembrane</keyword>
<keyword evidence="5 14" id="KW-0138">CF(0)</keyword>
<evidence type="ECO:0000313" key="18">
    <source>
        <dbReference type="Proteomes" id="UP000501705"/>
    </source>
</evidence>
<dbReference type="GO" id="GO:0005886">
    <property type="term" value="C:plasma membrane"/>
    <property type="evidence" value="ECO:0007669"/>
    <property type="project" value="UniProtKB-SubCell"/>
</dbReference>
<dbReference type="HAMAP" id="MF_01398">
    <property type="entry name" value="ATP_synth_b_bprime"/>
    <property type="match status" value="1"/>
</dbReference>
<evidence type="ECO:0000256" key="16">
    <source>
        <dbReference type="SAM" id="Coils"/>
    </source>
</evidence>
<proteinExistence type="inferred from homology"/>
<evidence type="ECO:0000256" key="1">
    <source>
        <dbReference type="ARBA" id="ARBA00004162"/>
    </source>
</evidence>
<evidence type="ECO:0000256" key="15">
    <source>
        <dbReference type="RuleBase" id="RU003848"/>
    </source>
</evidence>
<comment type="subunit">
    <text evidence="13 14">F-type ATPases have 2 components, F(1) - the catalytic core - and F(0) - the membrane proton channel. F(1) has five subunits: alpha(3), beta(3), gamma(1), delta(1), epsilon(1). F(0) has three main subunits: a(1), b(2) and c(10-14). The alpha and beta chains form an alternating ring which encloses part of the gamma chain. F(1) is attached to F(0) by a central stalk formed by the gamma and epsilon chains, while a peripheral stalk is formed by the delta and b chains.</text>
</comment>
<sequence length="192" mass="22055">MTYRSTDILAEGIYQIKFEWPVFVSQLFGFVVIVWVIVKYVVPPVKRMMAKSQDTIRKQLEENQEAADRLTKAKEVYDNGMADARAELAQLVEDAHADAEAIVVQMREAAAAEVERVRKQGRDQIELARRQLIRDLKDDFTELVLVRTTEDVREQVRSPEIKADAVEKFLDELETMANAGAELRARSQSQWN</sequence>
<dbReference type="Proteomes" id="UP000501705">
    <property type="component" value="Chromosome"/>
</dbReference>
<dbReference type="PANTHER" id="PTHR33445">
    <property type="entry name" value="ATP SYNTHASE SUBUNIT B', CHLOROPLASTIC"/>
    <property type="match status" value="1"/>
</dbReference>
<dbReference type="InterPro" id="IPR002146">
    <property type="entry name" value="ATP_synth_b/b'su_bac/chlpt"/>
</dbReference>
<evidence type="ECO:0000256" key="12">
    <source>
        <dbReference type="ARBA" id="ARBA00025198"/>
    </source>
</evidence>
<keyword evidence="11 14" id="KW-0066">ATP synthesis</keyword>
<keyword evidence="7 14" id="KW-0375">Hydrogen ion transport</keyword>
<evidence type="ECO:0000256" key="7">
    <source>
        <dbReference type="ARBA" id="ARBA00022781"/>
    </source>
</evidence>
<keyword evidence="16" id="KW-0175">Coiled coil</keyword>
<keyword evidence="4 14" id="KW-1003">Cell membrane</keyword>
<comment type="function">
    <text evidence="12 14">F(1)F(0) ATP synthase produces ATP from ADP in the presence of a proton or sodium gradient. F-type ATPases consist of two structural domains, F(1) containing the extramembraneous catalytic core and F(0) containing the membrane proton channel, linked together by a central stalk and a peripheral stalk. During catalysis, ATP synthesis in the catalytic domain of F(1) is coupled via a rotary mechanism of the central stalk subunits to proton translocation.</text>
</comment>
<evidence type="ECO:0000256" key="14">
    <source>
        <dbReference type="HAMAP-Rule" id="MF_01398"/>
    </source>
</evidence>
<evidence type="ECO:0000256" key="2">
    <source>
        <dbReference type="ARBA" id="ARBA00005513"/>
    </source>
</evidence>
<evidence type="ECO:0000256" key="10">
    <source>
        <dbReference type="ARBA" id="ARBA00023136"/>
    </source>
</evidence>
<dbReference type="RefSeq" id="WP_167464546.1">
    <property type="nucleotide sequence ID" value="NZ_CP046171.1"/>
</dbReference>
<evidence type="ECO:0000313" key="17">
    <source>
        <dbReference type="EMBL" id="QIS05473.1"/>
    </source>
</evidence>
<keyword evidence="3 14" id="KW-0813">Transport</keyword>
<evidence type="ECO:0000256" key="11">
    <source>
        <dbReference type="ARBA" id="ARBA00023310"/>
    </source>
</evidence>
<evidence type="ECO:0000256" key="6">
    <source>
        <dbReference type="ARBA" id="ARBA00022692"/>
    </source>
</evidence>
<organism evidence="17 18">
    <name type="scientific">Nocardia brasiliensis</name>
    <dbReference type="NCBI Taxonomy" id="37326"/>
    <lineage>
        <taxon>Bacteria</taxon>
        <taxon>Bacillati</taxon>
        <taxon>Actinomycetota</taxon>
        <taxon>Actinomycetes</taxon>
        <taxon>Mycobacteriales</taxon>
        <taxon>Nocardiaceae</taxon>
        <taxon>Nocardia</taxon>
    </lineage>
</organism>
<protein>
    <recommendedName>
        <fullName evidence="14">ATP synthase subunit b</fullName>
    </recommendedName>
    <alternativeName>
        <fullName evidence="14">ATP synthase F(0) sector subunit b</fullName>
    </alternativeName>
    <alternativeName>
        <fullName evidence="14">ATPase subunit I</fullName>
    </alternativeName>
    <alternativeName>
        <fullName evidence="14">F-type ATPase subunit b</fullName>
        <shortName evidence="14">F-ATPase subunit b</shortName>
    </alternativeName>
</protein>
<dbReference type="Pfam" id="PF00430">
    <property type="entry name" value="ATP-synt_B"/>
    <property type="match status" value="1"/>
</dbReference>
<dbReference type="InterPro" id="IPR028987">
    <property type="entry name" value="ATP_synth_B-like_membr_sf"/>
</dbReference>
<evidence type="ECO:0000256" key="8">
    <source>
        <dbReference type="ARBA" id="ARBA00022989"/>
    </source>
</evidence>
<dbReference type="GO" id="GO:0046933">
    <property type="term" value="F:proton-transporting ATP synthase activity, rotational mechanism"/>
    <property type="evidence" value="ECO:0007669"/>
    <property type="project" value="UniProtKB-UniRule"/>
</dbReference>
<evidence type="ECO:0000256" key="4">
    <source>
        <dbReference type="ARBA" id="ARBA00022475"/>
    </source>
</evidence>
<comment type="subcellular location">
    <subcellularLocation>
        <location evidence="1 14">Cell membrane</location>
        <topology evidence="1 14">Single-pass membrane protein</topology>
    </subcellularLocation>
</comment>
<feature type="coiled-coil region" evidence="16">
    <location>
        <begin position="49"/>
        <end position="76"/>
    </location>
</feature>
<reference evidence="17 18" key="1">
    <citation type="journal article" date="2019" name="ACS Chem. Biol.">
        <title>Identification and Mobilization of a Cryptic Antibiotic Biosynthesis Gene Locus from a Human-Pathogenic Nocardia Isolate.</title>
        <authorList>
            <person name="Herisse M."/>
            <person name="Ishida K."/>
            <person name="Porter J.L."/>
            <person name="Howden B."/>
            <person name="Hertweck C."/>
            <person name="Stinear T.P."/>
            <person name="Pidot S.J."/>
        </authorList>
    </citation>
    <scope>NUCLEOTIDE SEQUENCE [LARGE SCALE GENOMIC DNA]</scope>
    <source>
        <strain evidence="17 18">AUSMDU00024985</strain>
    </source>
</reference>
<dbReference type="SUPFAM" id="SSF81573">
    <property type="entry name" value="F1F0 ATP synthase subunit B, membrane domain"/>
    <property type="match status" value="1"/>
</dbReference>
<accession>A0A6G9XXB3</accession>
<name>A0A6G9XXB3_NOCBR</name>
<evidence type="ECO:0000256" key="5">
    <source>
        <dbReference type="ARBA" id="ARBA00022547"/>
    </source>
</evidence>
<evidence type="ECO:0000256" key="3">
    <source>
        <dbReference type="ARBA" id="ARBA00022448"/>
    </source>
</evidence>
<dbReference type="CDD" id="cd06503">
    <property type="entry name" value="ATP-synt_Fo_b"/>
    <property type="match status" value="1"/>
</dbReference>
<keyword evidence="10 14" id="KW-0472">Membrane</keyword>
<comment type="similarity">
    <text evidence="2 14 15">Belongs to the ATPase B chain family.</text>
</comment>